<dbReference type="Proteomes" id="UP001610432">
    <property type="component" value="Unassembled WGS sequence"/>
</dbReference>
<dbReference type="InterPro" id="IPR051165">
    <property type="entry name" value="Multifunctional_ANK_Repeat"/>
</dbReference>
<evidence type="ECO:0000256" key="4">
    <source>
        <dbReference type="SAM" id="MobiDB-lite"/>
    </source>
</evidence>
<dbReference type="SMART" id="SM00248">
    <property type="entry name" value="ANK"/>
    <property type="match status" value="13"/>
</dbReference>
<dbReference type="Pfam" id="PF00023">
    <property type="entry name" value="Ank"/>
    <property type="match status" value="1"/>
</dbReference>
<dbReference type="InterPro" id="IPR002110">
    <property type="entry name" value="Ankyrin_rpt"/>
</dbReference>
<dbReference type="InterPro" id="IPR036770">
    <property type="entry name" value="Ankyrin_rpt-contain_sf"/>
</dbReference>
<evidence type="ECO:0000256" key="2">
    <source>
        <dbReference type="ARBA" id="ARBA00023043"/>
    </source>
</evidence>
<reference evidence="5 6" key="1">
    <citation type="submission" date="2024-07" db="EMBL/GenBank/DDBJ databases">
        <title>Section-level genome sequencing and comparative genomics of Aspergillus sections Usti and Cavernicolus.</title>
        <authorList>
            <consortium name="Lawrence Berkeley National Laboratory"/>
            <person name="Nybo J.L."/>
            <person name="Vesth T.C."/>
            <person name="Theobald S."/>
            <person name="Frisvad J.C."/>
            <person name="Larsen T.O."/>
            <person name="Kjaerboelling I."/>
            <person name="Rothschild-Mancinelli K."/>
            <person name="Lyhne E.K."/>
            <person name="Kogle M.E."/>
            <person name="Barry K."/>
            <person name="Clum A."/>
            <person name="Na H."/>
            <person name="Ledsgaard L."/>
            <person name="Lin J."/>
            <person name="Lipzen A."/>
            <person name="Kuo A."/>
            <person name="Riley R."/>
            <person name="Mondo S."/>
            <person name="Labutti K."/>
            <person name="Haridas S."/>
            <person name="Pangalinan J."/>
            <person name="Salamov A.A."/>
            <person name="Simmons B.A."/>
            <person name="Magnuson J.K."/>
            <person name="Chen J."/>
            <person name="Drula E."/>
            <person name="Henrissat B."/>
            <person name="Wiebenga A."/>
            <person name="Lubbers R.J."/>
            <person name="Gomes A.C."/>
            <person name="Macurrencykelacurrency M.R."/>
            <person name="Stajich J."/>
            <person name="Grigoriev I.V."/>
            <person name="Mortensen U.H."/>
            <person name="De Vries R.P."/>
            <person name="Baker S.E."/>
            <person name="Andersen M.R."/>
        </authorList>
    </citation>
    <scope>NUCLEOTIDE SEQUENCE [LARGE SCALE GENOMIC DNA]</scope>
    <source>
        <strain evidence="5 6">CBS 449.75</strain>
    </source>
</reference>
<dbReference type="GeneID" id="98141972"/>
<dbReference type="PANTHER" id="PTHR24123:SF33">
    <property type="entry name" value="PROTEIN HOS4"/>
    <property type="match status" value="1"/>
</dbReference>
<keyword evidence="6" id="KW-1185">Reference proteome</keyword>
<organism evidence="5 6">
    <name type="scientific">Aspergillus lucknowensis</name>
    <dbReference type="NCBI Taxonomy" id="176173"/>
    <lineage>
        <taxon>Eukaryota</taxon>
        <taxon>Fungi</taxon>
        <taxon>Dikarya</taxon>
        <taxon>Ascomycota</taxon>
        <taxon>Pezizomycotina</taxon>
        <taxon>Eurotiomycetes</taxon>
        <taxon>Eurotiomycetidae</taxon>
        <taxon>Eurotiales</taxon>
        <taxon>Aspergillaceae</taxon>
        <taxon>Aspergillus</taxon>
        <taxon>Aspergillus subgen. Nidulantes</taxon>
    </lineage>
</organism>
<name>A0ABR4LDB7_9EURO</name>
<dbReference type="PROSITE" id="PS50088">
    <property type="entry name" value="ANK_REPEAT"/>
    <property type="match status" value="4"/>
</dbReference>
<evidence type="ECO:0000313" key="5">
    <source>
        <dbReference type="EMBL" id="KAL2862382.1"/>
    </source>
</evidence>
<feature type="compositionally biased region" description="Basic and acidic residues" evidence="4">
    <location>
        <begin position="1719"/>
        <end position="1729"/>
    </location>
</feature>
<dbReference type="PANTHER" id="PTHR24123">
    <property type="entry name" value="ANKYRIN REPEAT-CONTAINING"/>
    <property type="match status" value="1"/>
</dbReference>
<feature type="repeat" description="ANK" evidence="3">
    <location>
        <begin position="537"/>
        <end position="564"/>
    </location>
</feature>
<dbReference type="PRINTS" id="PR01415">
    <property type="entry name" value="ANKYRIN"/>
</dbReference>
<feature type="repeat" description="ANK" evidence="3">
    <location>
        <begin position="1447"/>
        <end position="1479"/>
    </location>
</feature>
<evidence type="ECO:0000256" key="1">
    <source>
        <dbReference type="ARBA" id="ARBA00022737"/>
    </source>
</evidence>
<proteinExistence type="predicted"/>
<dbReference type="Pfam" id="PF12796">
    <property type="entry name" value="Ank_2"/>
    <property type="match status" value="1"/>
</dbReference>
<dbReference type="PROSITE" id="PS50297">
    <property type="entry name" value="ANK_REP_REGION"/>
    <property type="match status" value="2"/>
</dbReference>
<evidence type="ECO:0000256" key="3">
    <source>
        <dbReference type="PROSITE-ProRule" id="PRU00023"/>
    </source>
</evidence>
<keyword evidence="1" id="KW-0677">Repeat</keyword>
<accession>A0ABR4LDB7</accession>
<comment type="caution">
    <text evidence="5">The sequence shown here is derived from an EMBL/GenBank/DDBJ whole genome shotgun (WGS) entry which is preliminary data.</text>
</comment>
<dbReference type="RefSeq" id="XP_070881361.1">
    <property type="nucleotide sequence ID" value="XM_071026900.1"/>
</dbReference>
<gene>
    <name evidence="5" type="ORF">BJX67DRAFT_296987</name>
</gene>
<dbReference type="EMBL" id="JBFXLQ010000068">
    <property type="protein sequence ID" value="KAL2862382.1"/>
    <property type="molecule type" value="Genomic_DNA"/>
</dbReference>
<keyword evidence="2 3" id="KW-0040">ANK repeat</keyword>
<dbReference type="SUPFAM" id="SSF48403">
    <property type="entry name" value="Ankyrin repeat"/>
    <property type="match status" value="2"/>
</dbReference>
<evidence type="ECO:0000313" key="6">
    <source>
        <dbReference type="Proteomes" id="UP001610432"/>
    </source>
</evidence>
<feature type="repeat" description="ANK" evidence="3">
    <location>
        <begin position="1575"/>
        <end position="1607"/>
    </location>
</feature>
<dbReference type="Gene3D" id="1.25.40.20">
    <property type="entry name" value="Ankyrin repeat-containing domain"/>
    <property type="match status" value="6"/>
</dbReference>
<protein>
    <submittedName>
        <fullName evidence="5">Ankyrin repeat-containing domain protein</fullName>
    </submittedName>
</protein>
<feature type="region of interest" description="Disordered" evidence="4">
    <location>
        <begin position="595"/>
        <end position="643"/>
    </location>
</feature>
<feature type="repeat" description="ANK" evidence="3">
    <location>
        <begin position="570"/>
        <end position="602"/>
    </location>
</feature>
<feature type="region of interest" description="Disordered" evidence="4">
    <location>
        <begin position="1710"/>
        <end position="1735"/>
    </location>
</feature>
<sequence>MSLEHNLPTVPAKHSDFLEYVKAHPEKSIVELVRPYHDYDAVARKIFAQEPDHPAITNNHLNLVPLFDANGLADVRIRARDLASESEDVKSKYLMPLKDEQRRANGAPAVVSTLGEFRTHFGIFSESSLSDLDWNNVVAAGSAVATCILPVPDEYSDSKRGLRQFYHEEFAPASDVDLFLYGLTEEQAIEKIKQIEKCIRGSILTEVSTIRTKHAITIVSQHPTRHVQIVLRRYKSIAEVLTGFDVDCSCVAYDGSQVYLAPRAVGAYITQINHIDLSRRSPSYENRLSKYSHRGFEVFWPDLDRSRIDPSVFERSFRRTVGLARLLVLEKLPKSHDRERYLEQRRRERGRPPSESHYRFKTLRGNIKNDWEDEIAEWAEQDDVSDYHTFTIPYGPKFYARKIEKLLYTKDLLLNAEWNKPKDREVNLHRHPAFFGSVEDVINDCCGYCPKPSTPEEEEVAAEESKIYISGNISFLSDNPGRQEIGSFNPITDTDWTEMAYIGNSAGLCQAIVDNALKEVQQLLGEGTVDVNRRDHTGRTPLHLACMTSTPEVVQLLVNNGARLIWRMADGRTALHLAAARGSVEIVRILLTKSGENEEEEARKEEARKRRSRGANKDGQRSDEDSDGELVSHPSDDEGADAQSFATGSFVKVKKEDDEHSTVPDDAGDLGPDIYDINALAWDTKSSPLHLAILNGHVAVAEELVSSFGANVLLPIKLANSYNNSPRAAILTLVLAHQLPENTQKAMTEKLLEIGASPAQADINNKTALHYLAHSGNPELLDIYQRIDRPAVDRAINHLCTTGTTYDFNVESPLMSAIVARDEVKISKLLELGANPAIHVEDYLKAAEAARISGHGRGRSGNETQYFEQNVTQPVILAVENDMPAVALELLARGADPNTLTPDGYIVIHNSYARSRKPGSSLLDYVRKKLEVLREYEGESITTRKPLPLDPDDETYLEGLGEGTYQMWAAKVMLQEAREKFAVDQDNYLKAIESSKKPDGLPEKKKAIGALLAGYEKLVLDLLSKGAKTFQSLHPGIKYQSSSPSYGGSSAEQQPYKTGFYFRVRNCTEEMRQGYLQLFEAAWSGDIETIKSLTLGACAPNKERRPLEIGVTDHRDFSAFSLAILRGHLDAASAIIAIAMAQYMPVDRGQTTRYRMQDDADSDNDSYDSDANSENFHIKSHVVDAEYTTENVGEAPKDVESKISPLSVLHVPSTIHLFVDQSKLSEGERIGDLIQYAIWKDDVELLNHLIDLGQELVAMKKYEFHSPAYTVSHDQFLKAIRLGRLRCLEVLIKRTGAGLPLDKLAEKSGVEIKEKPKYYQGLSVHGKKRADWAAAGGGIPVTRAMDMSPPLLHAAKEGNLAAVEWFLGTAPGRYYLEFAKAHKKDGRLKKLALTEKGLERSILDWLSSRRDLVLHCAVISEETEESRRLVEYLVEHMPHCMEVKSVDDYTPLGIAFRTDKLEFAKTLIKAGANQAVRATEGMNLLHLLLRCYNGVRRKPRFRDMLSLIDPLLIPSMLVERCSAQPGSLTPLAYWMSWGWNHVNRASENQALDVLNAILDLAEPTGQKHLELLDGSGNTPLHAAVNSLHGMPLKLFLERRPDLLYRENAVGSTPADLAESKWTAKVTSDPPRNPAIPRRGAYQIMNLKACSAVDTPPRDFVKKPSKVFKEEDIHRLCIEKGSEGPNGKRKLVSVFDANEVAKRLASSKRAGWGGYRKRGYGGEDGGKSDEVTQWLR</sequence>